<organism evidence="2 3">
    <name type="scientific">Rhodosorus marinus</name>
    <dbReference type="NCBI Taxonomy" id="101924"/>
    <lineage>
        <taxon>Eukaryota</taxon>
        <taxon>Rhodophyta</taxon>
        <taxon>Stylonematophyceae</taxon>
        <taxon>Stylonematales</taxon>
        <taxon>Stylonemataceae</taxon>
        <taxon>Rhodosorus</taxon>
    </lineage>
</organism>
<name>A0AAV8UZD5_9RHOD</name>
<dbReference type="AlphaFoldDB" id="A0AAV8UZD5"/>
<proteinExistence type="predicted"/>
<dbReference type="EMBL" id="JAMWBK010000003">
    <property type="protein sequence ID" value="KAJ8906677.1"/>
    <property type="molecule type" value="Genomic_DNA"/>
</dbReference>
<dbReference type="Proteomes" id="UP001157974">
    <property type="component" value="Unassembled WGS sequence"/>
</dbReference>
<comment type="caution">
    <text evidence="2">The sequence shown here is derived from an EMBL/GenBank/DDBJ whole genome shotgun (WGS) entry which is preliminary data.</text>
</comment>
<evidence type="ECO:0000313" key="3">
    <source>
        <dbReference type="Proteomes" id="UP001157974"/>
    </source>
</evidence>
<dbReference type="Gene3D" id="3.40.30.10">
    <property type="entry name" value="Glutaredoxin"/>
    <property type="match status" value="1"/>
</dbReference>
<dbReference type="PANTHER" id="PTHR47192:SF4">
    <property type="entry name" value="THIOREDOXIN-LIKE 3-2, CHLOROPLASTIC"/>
    <property type="match status" value="1"/>
</dbReference>
<dbReference type="PROSITE" id="PS51352">
    <property type="entry name" value="THIOREDOXIN_2"/>
    <property type="match status" value="1"/>
</dbReference>
<dbReference type="GO" id="GO:0009570">
    <property type="term" value="C:chloroplast stroma"/>
    <property type="evidence" value="ECO:0007669"/>
    <property type="project" value="InterPro"/>
</dbReference>
<dbReference type="InterPro" id="IPR013766">
    <property type="entry name" value="Thioredoxin_domain"/>
</dbReference>
<dbReference type="PANTHER" id="PTHR47192">
    <property type="entry name" value="THIOREDOXIN-LIKE 3-2, CHLOROPLASTIC"/>
    <property type="match status" value="1"/>
</dbReference>
<accession>A0AAV8UZD5</accession>
<dbReference type="CDD" id="cd02947">
    <property type="entry name" value="TRX_family"/>
    <property type="match status" value="1"/>
</dbReference>
<dbReference type="SUPFAM" id="SSF52833">
    <property type="entry name" value="Thioredoxin-like"/>
    <property type="match status" value="1"/>
</dbReference>
<reference evidence="2 3" key="1">
    <citation type="journal article" date="2023" name="Nat. Commun.">
        <title>Origin of minicircular mitochondrial genomes in red algae.</title>
        <authorList>
            <person name="Lee Y."/>
            <person name="Cho C.H."/>
            <person name="Lee Y.M."/>
            <person name="Park S.I."/>
            <person name="Yang J.H."/>
            <person name="West J.A."/>
            <person name="Bhattacharya D."/>
            <person name="Yoon H.S."/>
        </authorList>
    </citation>
    <scope>NUCLEOTIDE SEQUENCE [LARGE SCALE GENOMIC DNA]</scope>
    <source>
        <strain evidence="2 3">CCMP1338</strain>
        <tissue evidence="2">Whole cell</tissue>
    </source>
</reference>
<evidence type="ECO:0000259" key="1">
    <source>
        <dbReference type="PROSITE" id="PS51352"/>
    </source>
</evidence>
<dbReference type="InterPro" id="IPR044253">
    <property type="entry name" value="WCRKC1/2"/>
</dbReference>
<dbReference type="Pfam" id="PF00085">
    <property type="entry name" value="Thioredoxin"/>
    <property type="match status" value="1"/>
</dbReference>
<feature type="domain" description="Thioredoxin" evidence="1">
    <location>
        <begin position="16"/>
        <end position="145"/>
    </location>
</feature>
<keyword evidence="3" id="KW-1185">Reference proteome</keyword>
<gene>
    <name evidence="2" type="ORF">NDN08_003167</name>
</gene>
<protein>
    <recommendedName>
        <fullName evidence="1">Thioredoxin domain-containing protein</fullName>
    </recommendedName>
</protein>
<dbReference type="InterPro" id="IPR036249">
    <property type="entry name" value="Thioredoxin-like_sf"/>
</dbReference>
<evidence type="ECO:0000313" key="2">
    <source>
        <dbReference type="EMBL" id="KAJ8906677.1"/>
    </source>
</evidence>
<sequence>MAFVHGPGLWKARGVSLASRPRYSVAGRCVDSFKPGILNEVTSVEDFDFLVESGATTESLVVIEFYAKWCKKCIKMMPRFRKIALDNRDCWFGKVDINAVGKLPRRQKIKEMPTFQIFSGTEKLGEVIGSLDADTVDEEIRNYFPSDKDPG</sequence>